<name>A0ABV2NTT4_9HYPH</name>
<evidence type="ECO:0000313" key="1">
    <source>
        <dbReference type="EMBL" id="MET3869927.1"/>
    </source>
</evidence>
<dbReference type="Proteomes" id="UP001549119">
    <property type="component" value="Unassembled WGS sequence"/>
</dbReference>
<evidence type="ECO:0000313" key="2">
    <source>
        <dbReference type="Proteomes" id="UP001549119"/>
    </source>
</evidence>
<reference evidence="1 2" key="1">
    <citation type="submission" date="2024-06" db="EMBL/GenBank/DDBJ databases">
        <title>Genomics of switchgrass bacterial isolates.</title>
        <authorList>
            <person name="Shade A."/>
        </authorList>
    </citation>
    <scope>NUCLEOTIDE SEQUENCE [LARGE SCALE GENOMIC DNA]</scope>
    <source>
        <strain evidence="1 2">PvP084</strain>
    </source>
</reference>
<dbReference type="EMBL" id="JBEPNW010000008">
    <property type="protein sequence ID" value="MET3869927.1"/>
    <property type="molecule type" value="Genomic_DNA"/>
</dbReference>
<proteinExistence type="predicted"/>
<gene>
    <name evidence="1" type="ORF">ABIC20_007312</name>
</gene>
<sequence>MSEPYDLLEHHKLQDVLKGAREVLALMTPEERADAIAEAISKGVEVEVLVARALGAIVRGYQLEEMARRDVQKEREKLPKVGW</sequence>
<accession>A0ABV2NTT4</accession>
<keyword evidence="2" id="KW-1185">Reference proteome</keyword>
<protein>
    <submittedName>
        <fullName evidence="1">Sugar-specific transcriptional regulator TrmB</fullName>
    </submittedName>
</protein>
<dbReference type="RefSeq" id="WP_209651055.1">
    <property type="nucleotide sequence ID" value="NZ_JBEPNV010000005.1"/>
</dbReference>
<organism evidence="1 2">
    <name type="scientific">Methylobacterium radiotolerans</name>
    <dbReference type="NCBI Taxonomy" id="31998"/>
    <lineage>
        <taxon>Bacteria</taxon>
        <taxon>Pseudomonadati</taxon>
        <taxon>Pseudomonadota</taxon>
        <taxon>Alphaproteobacteria</taxon>
        <taxon>Hyphomicrobiales</taxon>
        <taxon>Methylobacteriaceae</taxon>
        <taxon>Methylobacterium</taxon>
    </lineage>
</organism>
<comment type="caution">
    <text evidence="1">The sequence shown here is derived from an EMBL/GenBank/DDBJ whole genome shotgun (WGS) entry which is preliminary data.</text>
</comment>